<evidence type="ECO:0000256" key="6">
    <source>
        <dbReference type="ARBA" id="ARBA00047942"/>
    </source>
</evidence>
<dbReference type="InterPro" id="IPR012263">
    <property type="entry name" value="M_m6A_EcoRV"/>
</dbReference>
<dbReference type="Proteomes" id="UP000254088">
    <property type="component" value="Unassembled WGS sequence"/>
</dbReference>
<keyword evidence="4 8" id="KW-0808">Transferase</keyword>
<comment type="similarity">
    <text evidence="1 8">Belongs to the N(4)/N(6)-methyltransferase family.</text>
</comment>
<dbReference type="GO" id="GO:1904047">
    <property type="term" value="F:S-adenosyl-L-methionine binding"/>
    <property type="evidence" value="ECO:0007669"/>
    <property type="project" value="TreeGrafter"/>
</dbReference>
<dbReference type="GO" id="GO:0032259">
    <property type="term" value="P:methylation"/>
    <property type="evidence" value="ECO:0007669"/>
    <property type="project" value="UniProtKB-KW"/>
</dbReference>
<dbReference type="SUPFAM" id="SSF53335">
    <property type="entry name" value="S-adenosyl-L-methionine-dependent methyltransferases"/>
    <property type="match status" value="1"/>
</dbReference>
<dbReference type="EMBL" id="UGEX01000001">
    <property type="protein sequence ID" value="STL89995.1"/>
    <property type="molecule type" value="Genomic_DNA"/>
</dbReference>
<dbReference type="GO" id="GO:0006298">
    <property type="term" value="P:mismatch repair"/>
    <property type="evidence" value="ECO:0007669"/>
    <property type="project" value="TreeGrafter"/>
</dbReference>
<dbReference type="InterPro" id="IPR023095">
    <property type="entry name" value="Ade_MeTrfase_dom_2"/>
</dbReference>
<dbReference type="GO" id="GO:0009307">
    <property type="term" value="P:DNA restriction-modification system"/>
    <property type="evidence" value="ECO:0007669"/>
    <property type="project" value="InterPro"/>
</dbReference>
<evidence type="ECO:0000256" key="1">
    <source>
        <dbReference type="ARBA" id="ARBA00006594"/>
    </source>
</evidence>
<feature type="binding site" evidence="7">
    <location>
        <position position="180"/>
    </location>
    <ligand>
        <name>S-adenosyl-L-methionine</name>
        <dbReference type="ChEBI" id="CHEBI:59789"/>
    </ligand>
</feature>
<dbReference type="GO" id="GO:0043565">
    <property type="term" value="F:sequence-specific DNA binding"/>
    <property type="evidence" value="ECO:0007669"/>
    <property type="project" value="TreeGrafter"/>
</dbReference>
<dbReference type="PANTHER" id="PTHR30481:SF3">
    <property type="entry name" value="DNA ADENINE METHYLASE"/>
    <property type="match status" value="1"/>
</dbReference>
<dbReference type="PIRSF" id="PIRSF000398">
    <property type="entry name" value="M_m6A_EcoRV"/>
    <property type="match status" value="1"/>
</dbReference>
<dbReference type="InterPro" id="IPR002052">
    <property type="entry name" value="DNA_methylase_N6_adenine_CS"/>
</dbReference>
<dbReference type="PRINTS" id="PR00505">
    <property type="entry name" value="D12N6MTFRASE"/>
</dbReference>
<feature type="binding site" evidence="7">
    <location>
        <position position="12"/>
    </location>
    <ligand>
        <name>S-adenosyl-L-methionine</name>
        <dbReference type="ChEBI" id="CHEBI:59789"/>
    </ligand>
</feature>
<keyword evidence="3 8" id="KW-0489">Methyltransferase</keyword>
<organism evidence="9 10">
    <name type="scientific">Escherichia coli</name>
    <dbReference type="NCBI Taxonomy" id="562"/>
    <lineage>
        <taxon>Bacteria</taxon>
        <taxon>Pseudomonadati</taxon>
        <taxon>Pseudomonadota</taxon>
        <taxon>Gammaproteobacteria</taxon>
        <taxon>Enterobacterales</taxon>
        <taxon>Enterobacteriaceae</taxon>
        <taxon>Escherichia</taxon>
    </lineage>
</organism>
<dbReference type="EC" id="2.1.1.72" evidence="2 8"/>
<dbReference type="PANTHER" id="PTHR30481">
    <property type="entry name" value="DNA ADENINE METHYLASE"/>
    <property type="match status" value="1"/>
</dbReference>
<evidence type="ECO:0000313" key="10">
    <source>
        <dbReference type="Proteomes" id="UP000254088"/>
    </source>
</evidence>
<dbReference type="RefSeq" id="WP_151322350.1">
    <property type="nucleotide sequence ID" value="NZ_JBEJGZ010000068.1"/>
</dbReference>
<dbReference type="Gene3D" id="3.40.50.150">
    <property type="entry name" value="Vaccinia Virus protein VP39"/>
    <property type="match status" value="1"/>
</dbReference>
<evidence type="ECO:0000256" key="7">
    <source>
        <dbReference type="PIRSR" id="PIRSR000398-1"/>
    </source>
</evidence>
<dbReference type="InterPro" id="IPR029063">
    <property type="entry name" value="SAM-dependent_MTases_sf"/>
</dbReference>
<comment type="catalytic activity">
    <reaction evidence="6 8">
        <text>a 2'-deoxyadenosine in DNA + S-adenosyl-L-methionine = an N(6)-methyl-2'-deoxyadenosine in DNA + S-adenosyl-L-homocysteine + H(+)</text>
        <dbReference type="Rhea" id="RHEA:15197"/>
        <dbReference type="Rhea" id="RHEA-COMP:12418"/>
        <dbReference type="Rhea" id="RHEA-COMP:12419"/>
        <dbReference type="ChEBI" id="CHEBI:15378"/>
        <dbReference type="ChEBI" id="CHEBI:57856"/>
        <dbReference type="ChEBI" id="CHEBI:59789"/>
        <dbReference type="ChEBI" id="CHEBI:90615"/>
        <dbReference type="ChEBI" id="CHEBI:90616"/>
        <dbReference type="EC" id="2.1.1.72"/>
    </reaction>
</comment>
<name>A0A377CBN0_ECOLX</name>
<dbReference type="AlphaFoldDB" id="A0A377CBN0"/>
<dbReference type="REBASE" id="434007">
    <property type="entry name" value="M.Eco10429ORF2692P"/>
</dbReference>
<evidence type="ECO:0000256" key="8">
    <source>
        <dbReference type="RuleBase" id="RU361257"/>
    </source>
</evidence>
<evidence type="ECO:0000256" key="5">
    <source>
        <dbReference type="ARBA" id="ARBA00022691"/>
    </source>
</evidence>
<evidence type="ECO:0000256" key="4">
    <source>
        <dbReference type="ARBA" id="ARBA00022679"/>
    </source>
</evidence>
<gene>
    <name evidence="9" type="primary">dam_2</name>
    <name evidence="9" type="ORF">NCTC10429_02692</name>
</gene>
<sequence>MSKPFLKWAGGKFTQLSDLFQHIPSGLRLIEPFVGGGSVFLNSDRHANFLLADVNPDLINLYQMLAVVPDTVESSARWMFEQMGTPENYELIRQEFNGQTLDAAERAAAFLYLNRHCFNGLMRYNLSHQFNVGWGKYKAPYFPEKELKSFTDMAHNCVFMTASFRRTIGLAGKGDVVYCDPPYEPLPGTSGFTAYSAGGFTWDNQVELVECCVAAHKRGASIVISNSIAPRIVELYEQHGFKLHTIPARRSISCKGNTREITKDLVAVLEVIE</sequence>
<feature type="binding site" evidence="7">
    <location>
        <position position="53"/>
    </location>
    <ligand>
        <name>S-adenosyl-L-methionine</name>
        <dbReference type="ChEBI" id="CHEBI:59789"/>
    </ligand>
</feature>
<evidence type="ECO:0000256" key="3">
    <source>
        <dbReference type="ARBA" id="ARBA00022603"/>
    </source>
</evidence>
<keyword evidence="5 8" id="KW-0949">S-adenosyl-L-methionine</keyword>
<protein>
    <recommendedName>
        <fullName evidence="2 8">Site-specific DNA-methyltransferase (adenine-specific)</fullName>
        <ecNumber evidence="2 8">2.1.1.72</ecNumber>
    </recommendedName>
</protein>
<evidence type="ECO:0000256" key="2">
    <source>
        <dbReference type="ARBA" id="ARBA00011900"/>
    </source>
</evidence>
<dbReference type="GO" id="GO:0009007">
    <property type="term" value="F:site-specific DNA-methyltransferase (adenine-specific) activity"/>
    <property type="evidence" value="ECO:0007669"/>
    <property type="project" value="UniProtKB-UniRule"/>
</dbReference>
<dbReference type="PROSITE" id="PS00092">
    <property type="entry name" value="N6_MTASE"/>
    <property type="match status" value="1"/>
</dbReference>
<dbReference type="NCBIfam" id="TIGR00571">
    <property type="entry name" value="dam"/>
    <property type="match status" value="1"/>
</dbReference>
<feature type="binding site" evidence="7">
    <location>
        <position position="8"/>
    </location>
    <ligand>
        <name>S-adenosyl-L-methionine</name>
        <dbReference type="ChEBI" id="CHEBI:59789"/>
    </ligand>
</feature>
<dbReference type="InterPro" id="IPR012327">
    <property type="entry name" value="MeTrfase_D12"/>
</dbReference>
<reference evidence="9 10" key="1">
    <citation type="submission" date="2018-06" db="EMBL/GenBank/DDBJ databases">
        <authorList>
            <consortium name="Pathogen Informatics"/>
            <person name="Doyle S."/>
        </authorList>
    </citation>
    <scope>NUCLEOTIDE SEQUENCE [LARGE SCALE GENOMIC DNA]</scope>
    <source>
        <strain evidence="9 10">NCTC10429</strain>
    </source>
</reference>
<proteinExistence type="inferred from homology"/>
<dbReference type="Pfam" id="PF02086">
    <property type="entry name" value="MethyltransfD12"/>
    <property type="match status" value="1"/>
</dbReference>
<evidence type="ECO:0000313" key="9">
    <source>
        <dbReference type="EMBL" id="STL89995.1"/>
    </source>
</evidence>
<dbReference type="Gene3D" id="1.10.1020.10">
    <property type="entry name" value="Adenine-specific Methyltransferase, Domain 2"/>
    <property type="match status" value="1"/>
</dbReference>
<accession>A0A377CBN0</accession>